<feature type="compositionally biased region" description="Basic and acidic residues" evidence="1">
    <location>
        <begin position="190"/>
        <end position="209"/>
    </location>
</feature>
<evidence type="ECO:0000313" key="2">
    <source>
        <dbReference type="EMBL" id="RUS25690.1"/>
    </source>
</evidence>
<keyword evidence="3" id="KW-1185">Reference proteome</keyword>
<feature type="region of interest" description="Disordered" evidence="1">
    <location>
        <begin position="185"/>
        <end position="210"/>
    </location>
</feature>
<gene>
    <name evidence="2" type="ORF">BC938DRAFT_471790</name>
</gene>
<dbReference type="AlphaFoldDB" id="A0A433Q7D9"/>
<accession>A0A433Q7D9</accession>
<feature type="region of interest" description="Disordered" evidence="1">
    <location>
        <begin position="40"/>
        <end position="114"/>
    </location>
</feature>
<dbReference type="EMBL" id="RBNJ01012312">
    <property type="protein sequence ID" value="RUS25690.1"/>
    <property type="molecule type" value="Genomic_DNA"/>
</dbReference>
<feature type="region of interest" description="Disordered" evidence="1">
    <location>
        <begin position="1"/>
        <end position="27"/>
    </location>
</feature>
<dbReference type="Proteomes" id="UP000274822">
    <property type="component" value="Unassembled WGS sequence"/>
</dbReference>
<feature type="non-terminal residue" evidence="2">
    <location>
        <position position="297"/>
    </location>
</feature>
<name>A0A433Q7D9_9FUNG</name>
<evidence type="ECO:0000256" key="1">
    <source>
        <dbReference type="SAM" id="MobiDB-lite"/>
    </source>
</evidence>
<feature type="compositionally biased region" description="Basic and acidic residues" evidence="1">
    <location>
        <begin position="76"/>
        <end position="98"/>
    </location>
</feature>
<protein>
    <submittedName>
        <fullName evidence="2">Uncharacterized protein</fullName>
    </submittedName>
</protein>
<feature type="compositionally biased region" description="Polar residues" evidence="1">
    <location>
        <begin position="101"/>
        <end position="114"/>
    </location>
</feature>
<comment type="caution">
    <text evidence="2">The sequence shown here is derived from an EMBL/GenBank/DDBJ whole genome shotgun (WGS) entry which is preliminary data.</text>
</comment>
<evidence type="ECO:0000313" key="3">
    <source>
        <dbReference type="Proteomes" id="UP000274822"/>
    </source>
</evidence>
<sequence>MDYNPEKEEMEVKRASKEADSKDADGKEFINDLEAWKARMKEQDRREKEKLRRESESKIERYNSREPSRADSVSWRADKTVEGTKRDEDFINGRHDDTASLAYNNSQGSQSRKAASNIDKLFGPGGIALGSPLDPSSAFDKFLLQHNTAIADETTAVTLTVTQPKVIDVEAANREQGGSRFARFFSSKSNGEDERGQPQHHDADVDMSHGKPISLETLFQSQSHTTSPLLPSASVGPASPPNITAARRPSQGRRMLSEEEVLVSMGARHVVKKPEEPKDADDVVGFNMILQALAKGK</sequence>
<reference evidence="2 3" key="1">
    <citation type="journal article" date="2018" name="New Phytol.">
        <title>Phylogenomics of Endogonaceae and evolution of mycorrhizas within Mucoromycota.</title>
        <authorList>
            <person name="Chang Y."/>
            <person name="Desiro A."/>
            <person name="Na H."/>
            <person name="Sandor L."/>
            <person name="Lipzen A."/>
            <person name="Clum A."/>
            <person name="Barry K."/>
            <person name="Grigoriev I.V."/>
            <person name="Martin F.M."/>
            <person name="Stajich J.E."/>
            <person name="Smith M.E."/>
            <person name="Bonito G."/>
            <person name="Spatafora J.W."/>
        </authorList>
    </citation>
    <scope>NUCLEOTIDE SEQUENCE [LARGE SCALE GENOMIC DNA]</scope>
    <source>
        <strain evidence="2 3">AD002</strain>
    </source>
</reference>
<feature type="compositionally biased region" description="Basic and acidic residues" evidence="1">
    <location>
        <begin position="40"/>
        <end position="69"/>
    </location>
</feature>
<feature type="region of interest" description="Disordered" evidence="1">
    <location>
        <begin position="222"/>
        <end position="255"/>
    </location>
</feature>
<proteinExistence type="predicted"/>
<organism evidence="2 3">
    <name type="scientific">Jimgerdemannia flammicorona</name>
    <dbReference type="NCBI Taxonomy" id="994334"/>
    <lineage>
        <taxon>Eukaryota</taxon>
        <taxon>Fungi</taxon>
        <taxon>Fungi incertae sedis</taxon>
        <taxon>Mucoromycota</taxon>
        <taxon>Mucoromycotina</taxon>
        <taxon>Endogonomycetes</taxon>
        <taxon>Endogonales</taxon>
        <taxon>Endogonaceae</taxon>
        <taxon>Jimgerdemannia</taxon>
    </lineage>
</organism>